<dbReference type="GO" id="GO:0004497">
    <property type="term" value="F:monooxygenase activity"/>
    <property type="evidence" value="ECO:0007669"/>
    <property type="project" value="UniProtKB-KW"/>
</dbReference>
<keyword evidence="1" id="KW-0285">Flavoprotein</keyword>
<keyword evidence="3" id="KW-0560">Oxidoreductase</keyword>
<evidence type="ECO:0000256" key="2">
    <source>
        <dbReference type="ARBA" id="ARBA00022827"/>
    </source>
</evidence>
<accession>A0ABQ1G6C3</accession>
<dbReference type="EMBL" id="BMDW01000002">
    <property type="protein sequence ID" value="GGA37619.1"/>
    <property type="molecule type" value="Genomic_DNA"/>
</dbReference>
<dbReference type="PRINTS" id="PR00419">
    <property type="entry name" value="ADXRDTASE"/>
</dbReference>
<evidence type="ECO:0000313" key="4">
    <source>
        <dbReference type="EMBL" id="GGA37619.1"/>
    </source>
</evidence>
<reference evidence="5" key="1">
    <citation type="journal article" date="2019" name="Int. J. Syst. Evol. Microbiol.">
        <title>The Global Catalogue of Microorganisms (GCM) 10K type strain sequencing project: providing services to taxonomists for standard genome sequencing and annotation.</title>
        <authorList>
            <consortium name="The Broad Institute Genomics Platform"/>
            <consortium name="The Broad Institute Genome Sequencing Center for Infectious Disease"/>
            <person name="Wu L."/>
            <person name="Ma J."/>
        </authorList>
    </citation>
    <scope>NUCLEOTIDE SEQUENCE [LARGE SCALE GENOMIC DNA]</scope>
    <source>
        <strain evidence="5">CGMCC 1.10106</strain>
    </source>
</reference>
<sequence>MSNDELRSASDAEIDDAMKYASPMVLRGLLYQLTGDAEVVAMPPGPSAKFGVGKEMANDADADLLRAKGAAFLKHYRDGRTNEIDIGPTDRLRQSLSLTAGHEIPEAELHIWQEEAAFDRWARGVHWQGGTPPKSVQNFKVAVIGTGISGLNVAVQLKQAGIPFTVFEKNPEVGGSWYENRYPGARVDTTSRGYTHLFSYDYPYEYSYSPRDHNLRYFKWVADTFGIRGNIVFNTEVTAMLWDDGTAKWTLESQGPSGADTAEFNAVISCVGFLSRPQLPVIDGMESFAGDAFHMAAWPEGVDVKDKRVAVIGSGASGYQTTPVIAETATHTYLFQRQPNWCLEDEIYLKKLAPQAIWLDRNFPFYSNYVRFRVGALMSPEVAKLGTTVDPDFVDPHSLSAVNKATRDMCVSFATRKLGSRPDLLEKMIPNFPPMASRPIRVDSDYSVYDALLRDNVTLVSDPIEKITPKGIVSGGVEHELDIIAFATGFKANDYLWPMEVRGRGGVRIEEVWAKDGPRAYLGAMVAGFPNLFMCYGPNSNNFGGFTVVDLLELVAQFSLRCIQGLIENGQRSVEVSDAGYWRFAEILGDMERQMIYMDPRANNYYQHGGRSCVNGPLDIRRMWRWLNDPAGAPPAETDAGLRPYFGEDLVVR</sequence>
<dbReference type="InterPro" id="IPR051209">
    <property type="entry name" value="FAD-bind_Monooxygenase_sf"/>
</dbReference>
<dbReference type="SUPFAM" id="SSF51905">
    <property type="entry name" value="FAD/NAD(P)-binding domain"/>
    <property type="match status" value="2"/>
</dbReference>
<dbReference type="PANTHER" id="PTHR42877">
    <property type="entry name" value="L-ORNITHINE N(5)-MONOOXYGENASE-RELATED"/>
    <property type="match status" value="1"/>
</dbReference>
<dbReference type="InterPro" id="IPR020946">
    <property type="entry name" value="Flavin_mOase-like"/>
</dbReference>
<evidence type="ECO:0000256" key="1">
    <source>
        <dbReference type="ARBA" id="ARBA00022630"/>
    </source>
</evidence>
<keyword evidence="4" id="KW-0503">Monooxygenase</keyword>
<keyword evidence="5" id="KW-1185">Reference proteome</keyword>
<proteinExistence type="predicted"/>
<keyword evidence="2" id="KW-0274">FAD</keyword>
<dbReference type="Gene3D" id="3.50.50.60">
    <property type="entry name" value="FAD/NAD(P)-binding domain"/>
    <property type="match status" value="2"/>
</dbReference>
<dbReference type="PANTHER" id="PTHR42877:SF4">
    <property type="entry name" value="FAD_NAD(P)-BINDING DOMAIN-CONTAINING PROTEIN-RELATED"/>
    <property type="match status" value="1"/>
</dbReference>
<dbReference type="Pfam" id="PF00743">
    <property type="entry name" value="FMO-like"/>
    <property type="match status" value="1"/>
</dbReference>
<comment type="caution">
    <text evidence="4">The sequence shown here is derived from an EMBL/GenBank/DDBJ whole genome shotgun (WGS) entry which is preliminary data.</text>
</comment>
<name>A0ABQ1G6C3_9SPHN</name>
<dbReference type="Proteomes" id="UP000618591">
    <property type="component" value="Unassembled WGS sequence"/>
</dbReference>
<evidence type="ECO:0000313" key="5">
    <source>
        <dbReference type="Proteomes" id="UP000618591"/>
    </source>
</evidence>
<dbReference type="RefSeq" id="WP_188445246.1">
    <property type="nucleotide sequence ID" value="NZ_BMDW01000002.1"/>
</dbReference>
<protein>
    <submittedName>
        <fullName evidence="4">Monooxygenase</fullName>
    </submittedName>
</protein>
<evidence type="ECO:0000256" key="3">
    <source>
        <dbReference type="ARBA" id="ARBA00023002"/>
    </source>
</evidence>
<gene>
    <name evidence="4" type="ORF">GCM10011395_04920</name>
</gene>
<dbReference type="InterPro" id="IPR036188">
    <property type="entry name" value="FAD/NAD-bd_sf"/>
</dbReference>
<organism evidence="4 5">
    <name type="scientific">Sphingomonas psychrolutea</name>
    <dbReference type="NCBI Taxonomy" id="1259676"/>
    <lineage>
        <taxon>Bacteria</taxon>
        <taxon>Pseudomonadati</taxon>
        <taxon>Pseudomonadota</taxon>
        <taxon>Alphaproteobacteria</taxon>
        <taxon>Sphingomonadales</taxon>
        <taxon>Sphingomonadaceae</taxon>
        <taxon>Sphingomonas</taxon>
    </lineage>
</organism>